<proteinExistence type="predicted"/>
<dbReference type="AlphaFoldDB" id="A0A6C0H5Q6"/>
<dbReference type="EMBL" id="MN739882">
    <property type="protein sequence ID" value="QHT75799.1"/>
    <property type="molecule type" value="Genomic_DNA"/>
</dbReference>
<dbReference type="SUPFAM" id="SSF57850">
    <property type="entry name" value="RING/U-box"/>
    <property type="match status" value="1"/>
</dbReference>
<dbReference type="PROSITE" id="PS50089">
    <property type="entry name" value="ZF_RING_2"/>
    <property type="match status" value="1"/>
</dbReference>
<organism evidence="2">
    <name type="scientific">viral metagenome</name>
    <dbReference type="NCBI Taxonomy" id="1070528"/>
    <lineage>
        <taxon>unclassified sequences</taxon>
        <taxon>metagenomes</taxon>
        <taxon>organismal metagenomes</taxon>
    </lineage>
</organism>
<dbReference type="Gene3D" id="3.30.40.10">
    <property type="entry name" value="Zinc/RING finger domain, C3HC4 (zinc finger)"/>
    <property type="match status" value="1"/>
</dbReference>
<protein>
    <recommendedName>
        <fullName evidence="1">RING-type domain-containing protein</fullName>
    </recommendedName>
</protein>
<feature type="domain" description="RING-type" evidence="1">
    <location>
        <begin position="15"/>
        <end position="61"/>
    </location>
</feature>
<reference evidence="2" key="1">
    <citation type="journal article" date="2020" name="Nature">
        <title>Giant virus diversity and host interactions through global metagenomics.</title>
        <authorList>
            <person name="Schulz F."/>
            <person name="Roux S."/>
            <person name="Paez-Espino D."/>
            <person name="Jungbluth S."/>
            <person name="Walsh D.A."/>
            <person name="Denef V.J."/>
            <person name="McMahon K.D."/>
            <person name="Konstantinidis K.T."/>
            <person name="Eloe-Fadrosh E.A."/>
            <person name="Kyrpides N.C."/>
            <person name="Woyke T."/>
        </authorList>
    </citation>
    <scope>NUCLEOTIDE SEQUENCE</scope>
    <source>
        <strain evidence="2">GVMAG-M-3300023179-71</strain>
    </source>
</reference>
<name>A0A6C0H5Q6_9ZZZZ</name>
<dbReference type="InterPro" id="IPR001841">
    <property type="entry name" value="Znf_RING"/>
</dbReference>
<evidence type="ECO:0000259" key="1">
    <source>
        <dbReference type="PROSITE" id="PS50089"/>
    </source>
</evidence>
<evidence type="ECO:0000313" key="2">
    <source>
        <dbReference type="EMBL" id="QHT75799.1"/>
    </source>
</evidence>
<sequence length="188" mass="22344">MSEIWNLWFKKTEICFLCLKNIIENDIKNIELSCKHLFHFECIDDYYSHSDCFEIKCPCCKNNICINFRKIIKNKIDNINLLRQTLNLKLLTYDQIIVNNNADCLTTFEYIDDVFLNDDGTFNSFKGYKNDDGYSYKSIAVFIMNFPDNLIDTSVDIINNKVWIKFYGSINKLNINWKLLEHSIKEIR</sequence>
<dbReference type="InterPro" id="IPR013083">
    <property type="entry name" value="Znf_RING/FYVE/PHD"/>
</dbReference>
<accession>A0A6C0H5Q6</accession>